<accession>A0AC55CQ26</accession>
<protein>
    <submittedName>
        <fullName evidence="2">Protein cordon-bleu isoform X1</fullName>
    </submittedName>
</protein>
<dbReference type="Proteomes" id="UP000694863">
    <property type="component" value="Unplaced"/>
</dbReference>
<reference evidence="2" key="1">
    <citation type="submission" date="2025-08" db="UniProtKB">
        <authorList>
            <consortium name="RefSeq"/>
        </authorList>
    </citation>
    <scope>IDENTIFICATION</scope>
</reference>
<organism evidence="1 2">
    <name type="scientific">Echinops telfairi</name>
    <name type="common">Lesser hedgehog tenrec</name>
    <dbReference type="NCBI Taxonomy" id="9371"/>
    <lineage>
        <taxon>Eukaryota</taxon>
        <taxon>Metazoa</taxon>
        <taxon>Chordata</taxon>
        <taxon>Craniata</taxon>
        <taxon>Vertebrata</taxon>
        <taxon>Euteleostomi</taxon>
        <taxon>Mammalia</taxon>
        <taxon>Eutheria</taxon>
        <taxon>Afrotheria</taxon>
        <taxon>Tenrecidae</taxon>
        <taxon>Tenrecinae</taxon>
        <taxon>Echinops</taxon>
    </lineage>
</organism>
<evidence type="ECO:0000313" key="2">
    <source>
        <dbReference type="RefSeq" id="XP_045142250.1"/>
    </source>
</evidence>
<proteinExistence type="predicted"/>
<evidence type="ECO:0000313" key="1">
    <source>
        <dbReference type="Proteomes" id="UP000694863"/>
    </source>
</evidence>
<name>A0AC55CQ26_ECHTE</name>
<sequence>MYENMTRWFGNQRKMKARAPPPPGKPDPVDVPGERKPSRDLGLSPQQNLINMKENLHNSTVDITVVLPSGLEKKSVVNGSHAMIDLLVELCLQNHLNPSHHALEIRSLETQQPLSFKPNTLVGALNVHTVFLKEKVPEEKAKPGPPKVPEKSVRLVVNYLRTQKAVVRVSPEVPLQNILPVICAKCEVSPEHVILLRDNIAGEELELSKSLNELGIKELYAWDNKRETFRKSSFGDDETDKEKKKFLGFFKVNKRSNSKAEQPGWSGRDINEDGLQSASAKGFNGCRTTPNSPSVSSRSITLGPSVSLSNISGMSVKSEMKKRRAPPPPSLPSPGVPVQDKASEKVSLGSQIDLQKKKRRAPAPPPAQPPLPSPQVPNRMEDQEENRKSMMGIGRQVPQKPPRGTMRGPPQLVLPPPPPYPPPDTDVAEPLGLPEESAVPEAPDLRPKMSLTLGPSSNCAVDGIPLALSETDETVSVGSCFASEDPTEDSGVMSSPSDIVSLDSQHDSVKSKDKWATDQEDSSDQDLSGAPEVGPQKSPSWERTGSGQSHQRTEKTALAFGDEEDLLVSGQFQRTLVKADEDLEEMEENFETDTGSLTSSVNIASSHSTQDAMPTSSNEDTIPVTFIGEVLDDPVDLGVFSNRNNNAGSFDLRNLGARRAQLLSFQAEDSQSLRKAEEVPKSYAPSHDPGKETRWTFPNTSKGVNSIEIRPKLTTSVSKLHADALNAPERKPACGRASSDKTPAALRGTAQPLSQEEGHTLREGLPPPSWYRRGDSPGGSYGLKYGLTTYKIVPPKSERRCYDRGVSLSTGAIKIDELGNLVSPAVNGTRTIALPSSVLETDEQPIGKVKEFWRSNSMEKQSKVSKGHSLERTSTTLPANPRHPESRHLADPAPPVPTLTVPRKQALLPEDGRCLEEGKSQSPIASPLQPQGPAATSTDVSFVKPQRRTSSQYMASALAKRMGSASVHTDAAAKHNGAERGSEGKTPNPIRHHLATKSDRTPSPPSEIPIGKDAAKQPRPTLPQSNGEESAVGTHLSANGSSPYGKLSAHDCPTGVLQNSSASRIRVSQPDHVSVAQSCGFGGKQSTRNQKTSSVAEPQSVLHSTATASSRPTNNQASPKAWVNGSKWPPVSSEPPHSLKGSTTNSHKVLEMEQKPNSLSPDAHETEGTSTPSIFGPKKKFKPIIQRPAPKDMSLHSALMEAIHSAGGKEKLRKTAEHTPERGSKKPSYSEAESERSALLAAIRGHSGACSLKKVSSFASEELQSLRDAGLSAHISETPQQNSTCAPPLPPPPPPTIPAPPVPRMASKFSTNTLNNTVDARQALMDAIRSGTGAARLKKVPLLV</sequence>
<keyword evidence="1" id="KW-1185">Reference proteome</keyword>
<gene>
    <name evidence="2" type="primary">COBL</name>
</gene>
<dbReference type="RefSeq" id="XP_045142250.1">
    <property type="nucleotide sequence ID" value="XM_045286315.1"/>
</dbReference>